<dbReference type="GO" id="GO:1990904">
    <property type="term" value="C:ribonucleoprotein complex"/>
    <property type="evidence" value="ECO:0007669"/>
    <property type="project" value="UniProtKB-KW"/>
</dbReference>
<accession>A0A0H4TB06</accession>
<dbReference type="GO" id="GO:0019843">
    <property type="term" value="F:rRNA binding"/>
    <property type="evidence" value="ECO:0007669"/>
    <property type="project" value="UniProtKB-UniRule"/>
</dbReference>
<comment type="subunit">
    <text evidence="4">Part of the 30S ribosomal subunit. Interacts with proteins S7 and S18. Binds to IF-3.</text>
</comment>
<organism evidence="5">
    <name type="scientific">uncultured Berkelbacteria bacterium Rifle_16ft_4_minimus_38443</name>
    <dbReference type="NCBI Taxonomy" id="1665092"/>
    <lineage>
        <taxon>Bacteria</taxon>
        <taxon>Candidatus Berkelbacteria</taxon>
        <taxon>environmental samples</taxon>
    </lineage>
</organism>
<protein>
    <recommendedName>
        <fullName evidence="4">Small ribosomal subunit protein uS11</fullName>
    </recommendedName>
</protein>
<proteinExistence type="inferred from homology"/>
<dbReference type="Pfam" id="PF00411">
    <property type="entry name" value="Ribosomal_S11"/>
    <property type="match status" value="1"/>
</dbReference>
<keyword evidence="4" id="KW-0699">rRNA-binding</keyword>
<keyword evidence="2 4" id="KW-0689">Ribosomal protein</keyword>
<dbReference type="GO" id="GO:0005840">
    <property type="term" value="C:ribosome"/>
    <property type="evidence" value="ECO:0007669"/>
    <property type="project" value="UniProtKB-KW"/>
</dbReference>
<evidence type="ECO:0000256" key="2">
    <source>
        <dbReference type="ARBA" id="ARBA00022980"/>
    </source>
</evidence>
<dbReference type="HAMAP" id="MF_01310">
    <property type="entry name" value="Ribosomal_uS11"/>
    <property type="match status" value="1"/>
</dbReference>
<comment type="function">
    <text evidence="4">Located on the platform of the 30S subunit, it bridges several disparate RNA helices of the 16S rRNA. Forms part of the Shine-Dalgarno cleft in the 70S ribosome.</text>
</comment>
<dbReference type="PIRSF" id="PIRSF002131">
    <property type="entry name" value="Ribosomal_S11"/>
    <property type="match status" value="1"/>
</dbReference>
<dbReference type="GO" id="GO:0006412">
    <property type="term" value="P:translation"/>
    <property type="evidence" value="ECO:0007669"/>
    <property type="project" value="UniProtKB-UniRule"/>
</dbReference>
<dbReference type="EMBL" id="KT007018">
    <property type="protein sequence ID" value="AKQ03632.1"/>
    <property type="molecule type" value="Genomic_DNA"/>
</dbReference>
<evidence type="ECO:0000256" key="1">
    <source>
        <dbReference type="ARBA" id="ARBA00006194"/>
    </source>
</evidence>
<evidence type="ECO:0000256" key="3">
    <source>
        <dbReference type="ARBA" id="ARBA00023274"/>
    </source>
</evidence>
<keyword evidence="3 4" id="KW-0687">Ribonucleoprotein</keyword>
<gene>
    <name evidence="4" type="primary">rpsK</name>
</gene>
<comment type="similarity">
    <text evidence="1 4">Belongs to the universal ribosomal protein uS11 family.</text>
</comment>
<reference evidence="5" key="1">
    <citation type="journal article" date="2015" name="ISME J.">
        <title>Aquifer environment selects for microbial species cohorts in sediment and groundwater.</title>
        <authorList>
            <person name="Hug L.A."/>
            <person name="Thomas B.C."/>
            <person name="Brown C.T."/>
            <person name="Frischkorn K.R."/>
            <person name="Williams K.H."/>
            <person name="Tringe S.G."/>
            <person name="Banfield J.F."/>
        </authorList>
    </citation>
    <scope>NUCLEOTIDE SEQUENCE</scope>
</reference>
<dbReference type="AlphaFoldDB" id="A0A0H4TB06"/>
<name>A0A0H4TB06_9BACT</name>
<dbReference type="SUPFAM" id="SSF53137">
    <property type="entry name" value="Translational machinery components"/>
    <property type="match status" value="1"/>
</dbReference>
<dbReference type="Gene3D" id="3.30.420.80">
    <property type="entry name" value="Ribosomal protein S11"/>
    <property type="match status" value="1"/>
</dbReference>
<dbReference type="InterPro" id="IPR001971">
    <property type="entry name" value="Ribosomal_uS11"/>
</dbReference>
<sequence length="135" mass="14576">MAKKTKKVVKAFKKKKKLIRQVAQGIVYIQSSFNNVIMTLTDTSGNTLGWVTAGSLGFKGTKKSTPYTASLIGKAMLEKIKKYGISELKIFVSGVGQGRDAAARALSNANVNIVSIADITPVPHNGCRPKKPRRV</sequence>
<dbReference type="InterPro" id="IPR036967">
    <property type="entry name" value="Ribosomal_uS11_sf"/>
</dbReference>
<dbReference type="PANTHER" id="PTHR11759">
    <property type="entry name" value="40S RIBOSOMAL PROTEIN S14/30S RIBOSOMAL PROTEIN S11"/>
    <property type="match status" value="1"/>
</dbReference>
<keyword evidence="4" id="KW-0694">RNA-binding</keyword>
<evidence type="ECO:0000256" key="4">
    <source>
        <dbReference type="HAMAP-Rule" id="MF_01310"/>
    </source>
</evidence>
<evidence type="ECO:0000313" key="5">
    <source>
        <dbReference type="EMBL" id="AKQ03632.1"/>
    </source>
</evidence>
<dbReference type="GO" id="GO:0003735">
    <property type="term" value="F:structural constituent of ribosome"/>
    <property type="evidence" value="ECO:0007669"/>
    <property type="project" value="InterPro"/>
</dbReference>
<dbReference type="NCBIfam" id="NF003698">
    <property type="entry name" value="PRK05309.1"/>
    <property type="match status" value="1"/>
</dbReference>